<comment type="caution">
    <text evidence="13">The sequence shown here is derived from an EMBL/GenBank/DDBJ whole genome shotgun (WGS) entry which is preliminary data.</text>
</comment>
<evidence type="ECO:0000256" key="3">
    <source>
        <dbReference type="ARBA" id="ARBA00012759"/>
    </source>
</evidence>
<dbReference type="EMBL" id="JBFDAA010000001">
    <property type="protein sequence ID" value="KAL1140980.1"/>
    <property type="molecule type" value="Genomic_DNA"/>
</dbReference>
<evidence type="ECO:0000256" key="1">
    <source>
        <dbReference type="ARBA" id="ARBA00000707"/>
    </source>
</evidence>
<feature type="active site" evidence="11">
    <location>
        <position position="135"/>
    </location>
</feature>
<gene>
    <name evidence="13" type="ORF">AAG570_000906</name>
</gene>
<keyword evidence="14" id="KW-1185">Reference proteome</keyword>
<keyword evidence="4" id="KW-0963">Cytoplasm</keyword>
<dbReference type="Gene3D" id="3.90.70.40">
    <property type="match status" value="1"/>
</dbReference>
<feature type="active site" evidence="11">
    <location>
        <position position="120"/>
    </location>
</feature>
<dbReference type="FunFam" id="3.90.70.40:FF:000003">
    <property type="entry name" value="josephin-2 isoform X1"/>
    <property type="match status" value="1"/>
</dbReference>
<accession>A0ABD0YYQ9</accession>
<reference evidence="13 14" key="1">
    <citation type="submission" date="2024-07" db="EMBL/GenBank/DDBJ databases">
        <title>Chromosome-level genome assembly of the water stick insect Ranatra chinensis (Heteroptera: Nepidae).</title>
        <authorList>
            <person name="Liu X."/>
        </authorList>
    </citation>
    <scope>NUCLEOTIDE SEQUENCE [LARGE SCALE GENOMIC DNA]</scope>
    <source>
        <strain evidence="13">Cailab_2021Rc</strain>
        <tissue evidence="13">Muscle</tissue>
    </source>
</reference>
<evidence type="ECO:0000256" key="7">
    <source>
        <dbReference type="ARBA" id="ARBA00022801"/>
    </source>
</evidence>
<dbReference type="PANTHER" id="PTHR13291">
    <property type="entry name" value="JOSEPHIN 1, 2"/>
    <property type="match status" value="1"/>
</dbReference>
<proteinExistence type="predicted"/>
<evidence type="ECO:0000256" key="10">
    <source>
        <dbReference type="ARBA" id="ARBA00077222"/>
    </source>
</evidence>
<organism evidence="13 14">
    <name type="scientific">Ranatra chinensis</name>
    <dbReference type="NCBI Taxonomy" id="642074"/>
    <lineage>
        <taxon>Eukaryota</taxon>
        <taxon>Metazoa</taxon>
        <taxon>Ecdysozoa</taxon>
        <taxon>Arthropoda</taxon>
        <taxon>Hexapoda</taxon>
        <taxon>Insecta</taxon>
        <taxon>Pterygota</taxon>
        <taxon>Neoptera</taxon>
        <taxon>Paraneoptera</taxon>
        <taxon>Hemiptera</taxon>
        <taxon>Heteroptera</taxon>
        <taxon>Panheteroptera</taxon>
        <taxon>Nepomorpha</taxon>
        <taxon>Nepidae</taxon>
        <taxon>Ranatrinae</taxon>
        <taxon>Ranatra</taxon>
    </lineage>
</organism>
<keyword evidence="5" id="KW-0645">Protease</keyword>
<evidence type="ECO:0000259" key="12">
    <source>
        <dbReference type="PROSITE" id="PS50957"/>
    </source>
</evidence>
<comment type="function">
    <text evidence="8">Cleaves 'Lys-63'-linked poly-ubiquitin chains, and with lesser efficiency 'Lys-48'-linked poly-ubiquitin chains (in vitro). May act as a deubiquitinating enzyme.</text>
</comment>
<evidence type="ECO:0000256" key="2">
    <source>
        <dbReference type="ARBA" id="ARBA00004514"/>
    </source>
</evidence>
<keyword evidence="7 11" id="KW-0378">Hydrolase</keyword>
<dbReference type="PANTHER" id="PTHR13291:SF0">
    <property type="entry name" value="JOSEPHIN-LIKE PROTEIN"/>
    <property type="match status" value="1"/>
</dbReference>
<dbReference type="AlphaFoldDB" id="A0ABD0YYQ9"/>
<dbReference type="GO" id="GO:0016579">
    <property type="term" value="P:protein deubiquitination"/>
    <property type="evidence" value="ECO:0007669"/>
    <property type="project" value="UniProtKB-ARBA"/>
</dbReference>
<dbReference type="InterPro" id="IPR006155">
    <property type="entry name" value="Josephin"/>
</dbReference>
<feature type="active site" evidence="11">
    <location>
        <position position="18"/>
    </location>
</feature>
<dbReference type="GO" id="GO:0005829">
    <property type="term" value="C:cytosol"/>
    <property type="evidence" value="ECO:0007669"/>
    <property type="project" value="UniProtKB-SubCell"/>
</dbReference>
<dbReference type="SMART" id="SM01246">
    <property type="entry name" value="Josephin"/>
    <property type="match status" value="1"/>
</dbReference>
<evidence type="ECO:0000256" key="9">
    <source>
        <dbReference type="ARBA" id="ARBA00069892"/>
    </source>
</evidence>
<dbReference type="PROSITE" id="PS50957">
    <property type="entry name" value="JOSEPHIN"/>
    <property type="match status" value="1"/>
</dbReference>
<evidence type="ECO:0000256" key="8">
    <source>
        <dbReference type="ARBA" id="ARBA00058284"/>
    </source>
</evidence>
<keyword evidence="6" id="KW-0833">Ubl conjugation pathway</keyword>
<evidence type="ECO:0000313" key="13">
    <source>
        <dbReference type="EMBL" id="KAL1140980.1"/>
    </source>
</evidence>
<protein>
    <recommendedName>
        <fullName evidence="9">Josephin-2</fullName>
        <ecNumber evidence="3">3.4.19.12</ecNumber>
    </recommendedName>
    <alternativeName>
        <fullName evidence="10">Josephin domain-containing protein 2</fullName>
    </alternativeName>
</protein>
<dbReference type="EC" id="3.4.19.12" evidence="3"/>
<comment type="catalytic activity">
    <reaction evidence="1">
        <text>Thiol-dependent hydrolysis of ester, thioester, amide, peptide and isopeptide bonds formed by the C-terminal Gly of ubiquitin (a 76-residue protein attached to proteins as an intracellular targeting signal).</text>
        <dbReference type="EC" id="3.4.19.12"/>
    </reaction>
</comment>
<evidence type="ECO:0000256" key="5">
    <source>
        <dbReference type="ARBA" id="ARBA00022670"/>
    </source>
</evidence>
<feature type="domain" description="Josephin" evidence="12">
    <location>
        <begin position="5"/>
        <end position="183"/>
    </location>
</feature>
<sequence length="191" mass="22373">MNGICNGIYHEKQVRELCALHALNNLFQERDAFSKAELDEICQSLSPHVWINPHRSLLGLGNYDVNVIMAALQRKGYEAVWYDKRKPVECLRLAEICGFILNVPSDYRLGFVLLPLKRRHWVAIRQVAGTYYNLDSKLDVPHIIGQDNELLEYLREQLESKEKEMFIIVSKDVETHHLWQKEDFEYTSAKR</sequence>
<dbReference type="Proteomes" id="UP001558652">
    <property type="component" value="Unassembled WGS sequence"/>
</dbReference>
<dbReference type="GO" id="GO:0004843">
    <property type="term" value="F:cysteine-type deubiquitinase activity"/>
    <property type="evidence" value="ECO:0007669"/>
    <property type="project" value="UniProtKB-EC"/>
</dbReference>
<evidence type="ECO:0000313" key="14">
    <source>
        <dbReference type="Proteomes" id="UP001558652"/>
    </source>
</evidence>
<name>A0ABD0YYQ9_9HEMI</name>
<dbReference type="InterPro" id="IPR040053">
    <property type="entry name" value="JOSD1/2"/>
</dbReference>
<dbReference type="GO" id="GO:0006508">
    <property type="term" value="P:proteolysis"/>
    <property type="evidence" value="ECO:0007669"/>
    <property type="project" value="UniProtKB-KW"/>
</dbReference>
<evidence type="ECO:0000256" key="6">
    <source>
        <dbReference type="ARBA" id="ARBA00022786"/>
    </source>
</evidence>
<dbReference type="Pfam" id="PF02099">
    <property type="entry name" value="Josephin"/>
    <property type="match status" value="1"/>
</dbReference>
<evidence type="ECO:0000256" key="4">
    <source>
        <dbReference type="ARBA" id="ARBA00022490"/>
    </source>
</evidence>
<comment type="subcellular location">
    <subcellularLocation>
        <location evidence="2">Cytoplasm</location>
        <location evidence="2">Cytosol</location>
    </subcellularLocation>
</comment>
<evidence type="ECO:0000256" key="11">
    <source>
        <dbReference type="PROSITE-ProRule" id="PRU00331"/>
    </source>
</evidence>